<dbReference type="Proteomes" id="UP001314681">
    <property type="component" value="Unassembled WGS sequence"/>
</dbReference>
<feature type="transmembrane region" description="Helical" evidence="3">
    <location>
        <begin position="89"/>
        <end position="110"/>
    </location>
</feature>
<keyword evidence="5" id="KW-1185">Reference proteome</keyword>
<feature type="transmembrane region" description="Helical" evidence="3">
    <location>
        <begin position="149"/>
        <end position="174"/>
    </location>
</feature>
<sequence length="187" mass="19526">MEERMMKQKISTRSIVAVGVFAAVIAVLSQISVPMPSQVPITLQTFAIALAGYVLGWKRGLGAVVVYVLLGAVGVPVFANFTAGFQVLVGPTGGFIFGFLGMAVLCGLGGRQKDKPLAILFSLLGLSVCHLAGALQFSMITSTSIGQALLIASVPYLIKDVISLVLAYVVGAILRKRLASAGILIYV</sequence>
<comment type="caution">
    <text evidence="4">The sequence shown here is derived from an EMBL/GenBank/DDBJ whole genome shotgun (WGS) entry which is preliminary data.</text>
</comment>
<evidence type="ECO:0000256" key="1">
    <source>
        <dbReference type="ARBA" id="ARBA00010692"/>
    </source>
</evidence>
<keyword evidence="2" id="KW-0813">Transport</keyword>
<dbReference type="PIRSF" id="PIRSF016661">
    <property type="entry name" value="BioY"/>
    <property type="match status" value="1"/>
</dbReference>
<dbReference type="PANTHER" id="PTHR34295">
    <property type="entry name" value="BIOTIN TRANSPORTER BIOY"/>
    <property type="match status" value="1"/>
</dbReference>
<feature type="transmembrane region" description="Helical" evidence="3">
    <location>
        <begin position="64"/>
        <end position="83"/>
    </location>
</feature>
<comment type="similarity">
    <text evidence="1 2">Belongs to the BioY family.</text>
</comment>
<reference evidence="4 5" key="1">
    <citation type="submission" date="2021-06" db="EMBL/GenBank/DDBJ databases">
        <title>Description of novel taxa of the family Lachnospiraceae.</title>
        <authorList>
            <person name="Chaplin A.V."/>
            <person name="Sokolova S.R."/>
            <person name="Pikina A.P."/>
            <person name="Korzhanova M."/>
            <person name="Belova V."/>
            <person name="Korostin D."/>
            <person name="Efimov B.A."/>
        </authorList>
    </citation>
    <scope>NUCLEOTIDE SEQUENCE [LARGE SCALE GENOMIC DNA]</scope>
    <source>
        <strain evidence="4 5">ASD4241</strain>
    </source>
</reference>
<feature type="transmembrane region" description="Helical" evidence="3">
    <location>
        <begin position="39"/>
        <end position="57"/>
    </location>
</feature>
<evidence type="ECO:0000256" key="3">
    <source>
        <dbReference type="SAM" id="Phobius"/>
    </source>
</evidence>
<keyword evidence="3" id="KW-1133">Transmembrane helix</keyword>
<feature type="transmembrane region" description="Helical" evidence="3">
    <location>
        <begin position="117"/>
        <end position="137"/>
    </location>
</feature>
<name>A0ABS6K8W6_9FIRM</name>
<dbReference type="EMBL" id="JAHQCX010000008">
    <property type="protein sequence ID" value="MBU9726955.1"/>
    <property type="molecule type" value="Genomic_DNA"/>
</dbReference>
<dbReference type="Pfam" id="PF02632">
    <property type="entry name" value="BioY"/>
    <property type="match status" value="1"/>
</dbReference>
<keyword evidence="3" id="KW-0812">Transmembrane</keyword>
<dbReference type="Gene3D" id="1.10.1760.20">
    <property type="match status" value="1"/>
</dbReference>
<accession>A0ABS6K8W6</accession>
<dbReference type="PANTHER" id="PTHR34295:SF1">
    <property type="entry name" value="BIOTIN TRANSPORTER BIOY"/>
    <property type="match status" value="1"/>
</dbReference>
<evidence type="ECO:0000313" key="4">
    <source>
        <dbReference type="EMBL" id="MBU9726955.1"/>
    </source>
</evidence>
<dbReference type="InterPro" id="IPR003784">
    <property type="entry name" value="BioY"/>
</dbReference>
<proteinExistence type="inferred from homology"/>
<gene>
    <name evidence="4" type="ORF">KTH90_13110</name>
</gene>
<organism evidence="4 5">
    <name type="scientific">Diplocloster modestus</name>
    <dbReference type="NCBI Taxonomy" id="2850322"/>
    <lineage>
        <taxon>Bacteria</taxon>
        <taxon>Bacillati</taxon>
        <taxon>Bacillota</taxon>
        <taxon>Clostridia</taxon>
        <taxon>Lachnospirales</taxon>
        <taxon>Lachnospiraceae</taxon>
        <taxon>Diplocloster</taxon>
    </lineage>
</organism>
<protein>
    <recommendedName>
        <fullName evidence="2">Biotin transporter</fullName>
    </recommendedName>
</protein>
<comment type="subcellular location">
    <subcellularLocation>
        <location evidence="2">Cell membrane</location>
        <topology evidence="2">Multi-pass membrane protein</topology>
    </subcellularLocation>
</comment>
<evidence type="ECO:0000256" key="2">
    <source>
        <dbReference type="PIRNR" id="PIRNR016661"/>
    </source>
</evidence>
<keyword evidence="2 3" id="KW-0472">Membrane</keyword>
<keyword evidence="2" id="KW-1003">Cell membrane</keyword>
<evidence type="ECO:0000313" key="5">
    <source>
        <dbReference type="Proteomes" id="UP001314681"/>
    </source>
</evidence>